<dbReference type="Proteomes" id="UP000000763">
    <property type="component" value="Chromosome 8"/>
</dbReference>
<feature type="compositionally biased region" description="Basic and acidic residues" evidence="1">
    <location>
        <begin position="108"/>
        <end position="117"/>
    </location>
</feature>
<reference evidence="3" key="2">
    <citation type="journal article" date="2008" name="Nucleic Acids Res.">
        <title>The rice annotation project database (RAP-DB): 2008 update.</title>
        <authorList>
            <consortium name="The rice annotation project (RAP)"/>
        </authorList>
    </citation>
    <scope>GENOME REANNOTATION</scope>
    <source>
        <strain evidence="3">cv. Nipponbare</strain>
    </source>
</reference>
<dbReference type="AlphaFoldDB" id="Q6Z920"/>
<feature type="compositionally biased region" description="Low complexity" evidence="1">
    <location>
        <begin position="70"/>
        <end position="80"/>
    </location>
</feature>
<evidence type="ECO:0000313" key="2">
    <source>
        <dbReference type="EMBL" id="BAD03426.1"/>
    </source>
</evidence>
<reference evidence="3" key="1">
    <citation type="journal article" date="2005" name="Nature">
        <title>The map-based sequence of the rice genome.</title>
        <authorList>
            <consortium name="International rice genome sequencing project (IRGSP)"/>
            <person name="Matsumoto T."/>
            <person name="Wu J."/>
            <person name="Kanamori H."/>
            <person name="Katayose Y."/>
            <person name="Fujisawa M."/>
            <person name="Namiki N."/>
            <person name="Mizuno H."/>
            <person name="Yamamoto K."/>
            <person name="Antonio B.A."/>
            <person name="Baba T."/>
            <person name="Sakata K."/>
            <person name="Nagamura Y."/>
            <person name="Aoki H."/>
            <person name="Arikawa K."/>
            <person name="Arita K."/>
            <person name="Bito T."/>
            <person name="Chiden Y."/>
            <person name="Fujitsuka N."/>
            <person name="Fukunaka R."/>
            <person name="Hamada M."/>
            <person name="Harada C."/>
            <person name="Hayashi A."/>
            <person name="Hijishita S."/>
            <person name="Honda M."/>
            <person name="Hosokawa S."/>
            <person name="Ichikawa Y."/>
            <person name="Idonuma A."/>
            <person name="Iijima M."/>
            <person name="Ikeda M."/>
            <person name="Ikeno M."/>
            <person name="Ito K."/>
            <person name="Ito S."/>
            <person name="Ito T."/>
            <person name="Ito Y."/>
            <person name="Ito Y."/>
            <person name="Iwabuchi A."/>
            <person name="Kamiya K."/>
            <person name="Karasawa W."/>
            <person name="Kurita K."/>
            <person name="Katagiri S."/>
            <person name="Kikuta A."/>
            <person name="Kobayashi H."/>
            <person name="Kobayashi N."/>
            <person name="Machita K."/>
            <person name="Maehara T."/>
            <person name="Masukawa M."/>
            <person name="Mizubayashi T."/>
            <person name="Mukai Y."/>
            <person name="Nagasaki H."/>
            <person name="Nagata Y."/>
            <person name="Naito S."/>
            <person name="Nakashima M."/>
            <person name="Nakama Y."/>
            <person name="Nakamichi Y."/>
            <person name="Nakamura M."/>
            <person name="Meguro A."/>
            <person name="Negishi M."/>
            <person name="Ohta I."/>
            <person name="Ohta T."/>
            <person name="Okamoto M."/>
            <person name="Ono N."/>
            <person name="Saji S."/>
            <person name="Sakaguchi M."/>
            <person name="Sakai K."/>
            <person name="Shibata M."/>
            <person name="Shimokawa T."/>
            <person name="Song J."/>
            <person name="Takazaki Y."/>
            <person name="Terasawa K."/>
            <person name="Tsugane M."/>
            <person name="Tsuji K."/>
            <person name="Ueda S."/>
            <person name="Waki K."/>
            <person name="Yamagata H."/>
            <person name="Yamamoto M."/>
            <person name="Yamamoto S."/>
            <person name="Yamane H."/>
            <person name="Yoshiki S."/>
            <person name="Yoshihara R."/>
            <person name="Yukawa K."/>
            <person name="Zhong H."/>
            <person name="Yano M."/>
            <person name="Yuan Q."/>
            <person name="Ouyang S."/>
            <person name="Liu J."/>
            <person name="Jones K.M."/>
            <person name="Gansberger K."/>
            <person name="Moffat K."/>
            <person name="Hill J."/>
            <person name="Bera J."/>
            <person name="Fadrosh D."/>
            <person name="Jin S."/>
            <person name="Johri S."/>
            <person name="Kim M."/>
            <person name="Overton L."/>
            <person name="Reardon M."/>
            <person name="Tsitrin T."/>
            <person name="Vuong H."/>
            <person name="Weaver B."/>
            <person name="Ciecko A."/>
            <person name="Tallon L."/>
            <person name="Jackson J."/>
            <person name="Pai G."/>
            <person name="Aken S.V."/>
            <person name="Utterback T."/>
            <person name="Reidmuller S."/>
            <person name="Feldblyum T."/>
            <person name="Hsiao J."/>
            <person name="Zismann V."/>
            <person name="Iobst S."/>
            <person name="de Vazeille A.R."/>
            <person name="Buell C.R."/>
            <person name="Ying K."/>
            <person name="Li Y."/>
            <person name="Lu T."/>
            <person name="Huang Y."/>
            <person name="Zhao Q."/>
            <person name="Feng Q."/>
            <person name="Zhang L."/>
            <person name="Zhu J."/>
            <person name="Weng Q."/>
            <person name="Mu J."/>
            <person name="Lu Y."/>
            <person name="Fan D."/>
            <person name="Liu Y."/>
            <person name="Guan J."/>
            <person name="Zhang Y."/>
            <person name="Yu S."/>
            <person name="Liu X."/>
            <person name="Zhang Y."/>
            <person name="Hong G."/>
            <person name="Han B."/>
            <person name="Choisne N."/>
            <person name="Demange N."/>
            <person name="Orjeda G."/>
            <person name="Samain S."/>
            <person name="Cattolico L."/>
            <person name="Pelletier E."/>
            <person name="Couloux A."/>
            <person name="Segurens B."/>
            <person name="Wincker P."/>
            <person name="D'Hont A."/>
            <person name="Scarpelli C."/>
            <person name="Weissenbach J."/>
            <person name="Salanoubat M."/>
            <person name="Quetier F."/>
            <person name="Yu Y."/>
            <person name="Kim H.R."/>
            <person name="Rambo T."/>
            <person name="Currie J."/>
            <person name="Collura K."/>
            <person name="Luo M."/>
            <person name="Yang T."/>
            <person name="Ammiraju J.S.S."/>
            <person name="Engler F."/>
            <person name="Soderlund C."/>
            <person name="Wing R.A."/>
            <person name="Palmer L.E."/>
            <person name="de la Bastide M."/>
            <person name="Spiegel L."/>
            <person name="Nascimento L."/>
            <person name="Zutavern T."/>
            <person name="O'Shaughnessy A."/>
            <person name="Dike S."/>
            <person name="Dedhia N."/>
            <person name="Preston R."/>
            <person name="Balija V."/>
            <person name="McCombie W.R."/>
            <person name="Chow T."/>
            <person name="Chen H."/>
            <person name="Chung M."/>
            <person name="Chen C."/>
            <person name="Shaw J."/>
            <person name="Wu H."/>
            <person name="Hsiao K."/>
            <person name="Chao Y."/>
            <person name="Chu M."/>
            <person name="Cheng C."/>
            <person name="Hour A."/>
            <person name="Lee P."/>
            <person name="Lin S."/>
            <person name="Lin Y."/>
            <person name="Liou J."/>
            <person name="Liu S."/>
            <person name="Hsing Y."/>
            <person name="Raghuvanshi S."/>
            <person name="Mohanty A."/>
            <person name="Bharti A.K."/>
            <person name="Gaur A."/>
            <person name="Gupta V."/>
            <person name="Kumar D."/>
            <person name="Ravi V."/>
            <person name="Vij S."/>
            <person name="Kapur A."/>
            <person name="Khurana P."/>
            <person name="Khurana P."/>
            <person name="Khurana J.P."/>
            <person name="Tyagi A.K."/>
            <person name="Gaikwad K."/>
            <person name="Singh A."/>
            <person name="Dalal V."/>
            <person name="Srivastava S."/>
            <person name="Dixit A."/>
            <person name="Pal A.K."/>
            <person name="Ghazi I.A."/>
            <person name="Yadav M."/>
            <person name="Pandit A."/>
            <person name="Bhargava A."/>
            <person name="Sureshbabu K."/>
            <person name="Batra K."/>
            <person name="Sharma T.R."/>
            <person name="Mohapatra T."/>
            <person name="Singh N.K."/>
            <person name="Messing J."/>
            <person name="Nelson A.B."/>
            <person name="Fuks G."/>
            <person name="Kavchok S."/>
            <person name="Keizer G."/>
            <person name="Linton E."/>
            <person name="Llaca V."/>
            <person name="Song R."/>
            <person name="Tanyolac B."/>
            <person name="Young S."/>
            <person name="Ho-Il K."/>
            <person name="Hahn J.H."/>
            <person name="Sangsakoo G."/>
            <person name="Vanavichit A."/>
            <person name="de Mattos Luiz.A.T."/>
            <person name="Zimmer P.D."/>
            <person name="Malone G."/>
            <person name="Dellagostin O."/>
            <person name="de Oliveira A.C."/>
            <person name="Bevan M."/>
            <person name="Bancroft I."/>
            <person name="Minx P."/>
            <person name="Cordum H."/>
            <person name="Wilson R."/>
            <person name="Cheng Z."/>
            <person name="Jin W."/>
            <person name="Jiang J."/>
            <person name="Leong S.A."/>
            <person name="Iwama H."/>
            <person name="Gojobori T."/>
            <person name="Itoh T."/>
            <person name="Niimura Y."/>
            <person name="Fujii Y."/>
            <person name="Habara T."/>
            <person name="Sakai H."/>
            <person name="Sato Y."/>
            <person name="Wilson G."/>
            <person name="Kumar K."/>
            <person name="McCouch S."/>
            <person name="Juretic N."/>
            <person name="Hoen D."/>
            <person name="Wright S."/>
            <person name="Bruskiewich R."/>
            <person name="Bureau T."/>
            <person name="Miyao A."/>
            <person name="Hirochika H."/>
            <person name="Nishikawa T."/>
            <person name="Kadowaki K."/>
            <person name="Sugiura M."/>
            <person name="Burr B."/>
            <person name="Sasaki T."/>
        </authorList>
    </citation>
    <scope>NUCLEOTIDE SEQUENCE [LARGE SCALE GENOMIC DNA]</scope>
    <source>
        <strain evidence="3">cv. Nipponbare</strain>
    </source>
</reference>
<name>Q6Z920_ORYSJ</name>
<dbReference type="EMBL" id="AP004751">
    <property type="protein sequence ID" value="BAD03426.1"/>
    <property type="molecule type" value="Genomic_DNA"/>
</dbReference>
<organism evidence="2 3">
    <name type="scientific">Oryza sativa subsp. japonica</name>
    <name type="common">Rice</name>
    <dbReference type="NCBI Taxonomy" id="39947"/>
    <lineage>
        <taxon>Eukaryota</taxon>
        <taxon>Viridiplantae</taxon>
        <taxon>Streptophyta</taxon>
        <taxon>Embryophyta</taxon>
        <taxon>Tracheophyta</taxon>
        <taxon>Spermatophyta</taxon>
        <taxon>Magnoliopsida</taxon>
        <taxon>Liliopsida</taxon>
        <taxon>Poales</taxon>
        <taxon>Poaceae</taxon>
        <taxon>BOP clade</taxon>
        <taxon>Oryzoideae</taxon>
        <taxon>Oryzeae</taxon>
        <taxon>Oryzinae</taxon>
        <taxon>Oryza</taxon>
        <taxon>Oryza sativa</taxon>
    </lineage>
</organism>
<evidence type="ECO:0000313" key="3">
    <source>
        <dbReference type="Proteomes" id="UP000000763"/>
    </source>
</evidence>
<accession>Q6Z920</accession>
<gene>
    <name evidence="2" type="primary">P0494D11.4</name>
</gene>
<sequence length="168" mass="17463">MPRKGSSYTSDQAVTHSRLWQALKRHSLTSARGAGADTQAPHVSGTRGRAHGGLGPPRPGGTVDPDHGSGPRAANRAARGGLAGQPDKAAAHARTAAGDGSTTRRRTREAEGKREEGGLTVRRAARGDERGGELLGTTAGWRSRGDSTGGKRRTEAGMTSTGRRGLRR</sequence>
<evidence type="ECO:0000256" key="1">
    <source>
        <dbReference type="SAM" id="MobiDB-lite"/>
    </source>
</evidence>
<protein>
    <submittedName>
        <fullName evidence="2">Uncharacterized protein</fullName>
    </submittedName>
</protein>
<feature type="region of interest" description="Disordered" evidence="1">
    <location>
        <begin position="25"/>
        <end position="168"/>
    </location>
</feature>
<proteinExistence type="predicted"/>